<evidence type="ECO:0000313" key="2">
    <source>
        <dbReference type="Proteomes" id="UP000829196"/>
    </source>
</evidence>
<proteinExistence type="predicted"/>
<accession>A0A8T3C9X7</accession>
<dbReference type="GO" id="GO:0016787">
    <property type="term" value="F:hydrolase activity"/>
    <property type="evidence" value="ECO:0007669"/>
    <property type="project" value="InterPro"/>
</dbReference>
<keyword evidence="2" id="KW-1185">Reference proteome</keyword>
<dbReference type="InterPro" id="IPR036264">
    <property type="entry name" value="Bact_exopeptidase_dim_dom"/>
</dbReference>
<protein>
    <submittedName>
        <fullName evidence="1">Uncharacterized protein</fullName>
    </submittedName>
</protein>
<evidence type="ECO:0000313" key="1">
    <source>
        <dbReference type="EMBL" id="KAI0528751.1"/>
    </source>
</evidence>
<dbReference type="PANTHER" id="PTHR11014:SF62">
    <property type="entry name" value="IAA-AMINO ACID HYDROLASE ILR1-LIKE 6"/>
    <property type="match status" value="1"/>
</dbReference>
<dbReference type="OrthoDB" id="1691084at2759"/>
<dbReference type="SUPFAM" id="SSF55031">
    <property type="entry name" value="Bacterial exopeptidase dimerisation domain"/>
    <property type="match status" value="1"/>
</dbReference>
<comment type="caution">
    <text evidence="1">The sequence shown here is derived from an EMBL/GenBank/DDBJ whole genome shotgun (WGS) entry which is preliminary data.</text>
</comment>
<reference evidence="1" key="1">
    <citation type="journal article" date="2022" name="Front. Genet.">
        <title>Chromosome-Scale Assembly of the Dendrobium nobile Genome Provides Insights Into the Molecular Mechanism of the Biosynthesis of the Medicinal Active Ingredient of Dendrobium.</title>
        <authorList>
            <person name="Xu Q."/>
            <person name="Niu S.-C."/>
            <person name="Li K.-L."/>
            <person name="Zheng P.-J."/>
            <person name="Zhang X.-J."/>
            <person name="Jia Y."/>
            <person name="Liu Y."/>
            <person name="Niu Y.-X."/>
            <person name="Yu L.-H."/>
            <person name="Chen D.-F."/>
            <person name="Zhang G.-Q."/>
        </authorList>
    </citation>
    <scope>NUCLEOTIDE SEQUENCE</scope>
    <source>
        <tissue evidence="1">Leaf</tissue>
    </source>
</reference>
<dbReference type="InterPro" id="IPR017439">
    <property type="entry name" value="Amidohydrolase"/>
</dbReference>
<organism evidence="1 2">
    <name type="scientific">Dendrobium nobile</name>
    <name type="common">Orchid</name>
    <dbReference type="NCBI Taxonomy" id="94219"/>
    <lineage>
        <taxon>Eukaryota</taxon>
        <taxon>Viridiplantae</taxon>
        <taxon>Streptophyta</taxon>
        <taxon>Embryophyta</taxon>
        <taxon>Tracheophyta</taxon>
        <taxon>Spermatophyta</taxon>
        <taxon>Magnoliopsida</taxon>
        <taxon>Liliopsida</taxon>
        <taxon>Asparagales</taxon>
        <taxon>Orchidaceae</taxon>
        <taxon>Epidendroideae</taxon>
        <taxon>Malaxideae</taxon>
        <taxon>Dendrobiinae</taxon>
        <taxon>Dendrobium</taxon>
    </lineage>
</organism>
<dbReference type="PANTHER" id="PTHR11014">
    <property type="entry name" value="PEPTIDASE M20 FAMILY MEMBER"/>
    <property type="match status" value="1"/>
</dbReference>
<dbReference type="GO" id="GO:0009694">
    <property type="term" value="P:jasmonic acid metabolic process"/>
    <property type="evidence" value="ECO:0007669"/>
    <property type="project" value="TreeGrafter"/>
</dbReference>
<dbReference type="AlphaFoldDB" id="A0A8T3C9X7"/>
<dbReference type="Proteomes" id="UP000829196">
    <property type="component" value="Unassembled WGS sequence"/>
</dbReference>
<dbReference type="EMBL" id="JAGYWB010000002">
    <property type="protein sequence ID" value="KAI0528751.1"/>
    <property type="molecule type" value="Genomic_DNA"/>
</dbReference>
<sequence length="91" mass="10017">MEVQKQSCCSCISSTSYFCQWIQCLSFKLLAGFGFFKAEIRGRQCSPGNPHNSIDPIVAVSAAVISLQNIVSRESNPIDSQRKASETEEGR</sequence>
<dbReference type="Gene3D" id="3.30.70.360">
    <property type="match status" value="1"/>
</dbReference>
<name>A0A8T3C9X7_DENNO</name>
<gene>
    <name evidence="1" type="ORF">KFK09_001293</name>
</gene>